<comment type="caution">
    <text evidence="1">The sequence shown here is derived from an EMBL/GenBank/DDBJ whole genome shotgun (WGS) entry which is preliminary data.</text>
</comment>
<evidence type="ECO:0000313" key="2">
    <source>
        <dbReference type="Proteomes" id="UP000789405"/>
    </source>
</evidence>
<reference evidence="1" key="1">
    <citation type="submission" date="2021-06" db="EMBL/GenBank/DDBJ databases">
        <authorList>
            <person name="Kallberg Y."/>
            <person name="Tangrot J."/>
            <person name="Rosling A."/>
        </authorList>
    </citation>
    <scope>NUCLEOTIDE SEQUENCE</scope>
    <source>
        <strain evidence="1">MA453B</strain>
    </source>
</reference>
<sequence length="81" mass="9486">MQSKGFLVDKVYDSGKGLLRAFLINDPRSIKLQNSKRNNLELTRYQNISSQSWNEFILGARHKLILWTHPPDRLIPTDLDY</sequence>
<dbReference type="Proteomes" id="UP000789405">
    <property type="component" value="Unassembled WGS sequence"/>
</dbReference>
<dbReference type="EMBL" id="CAJVPY010001094">
    <property type="protein sequence ID" value="CAG8506801.1"/>
    <property type="molecule type" value="Genomic_DNA"/>
</dbReference>
<dbReference type="AlphaFoldDB" id="A0A9N9F3T4"/>
<name>A0A9N9F3T4_9GLOM</name>
<accession>A0A9N9F3T4</accession>
<proteinExistence type="predicted"/>
<organism evidence="1 2">
    <name type="scientific">Dentiscutata erythropus</name>
    <dbReference type="NCBI Taxonomy" id="1348616"/>
    <lineage>
        <taxon>Eukaryota</taxon>
        <taxon>Fungi</taxon>
        <taxon>Fungi incertae sedis</taxon>
        <taxon>Mucoromycota</taxon>
        <taxon>Glomeromycotina</taxon>
        <taxon>Glomeromycetes</taxon>
        <taxon>Diversisporales</taxon>
        <taxon>Gigasporaceae</taxon>
        <taxon>Dentiscutata</taxon>
    </lineage>
</organism>
<evidence type="ECO:0000313" key="1">
    <source>
        <dbReference type="EMBL" id="CAG8506801.1"/>
    </source>
</evidence>
<protein>
    <submittedName>
        <fullName evidence="1">6971_t:CDS:1</fullName>
    </submittedName>
</protein>
<gene>
    <name evidence="1" type="ORF">DERYTH_LOCUS3180</name>
</gene>
<keyword evidence="2" id="KW-1185">Reference proteome</keyword>